<dbReference type="GO" id="GO:0008270">
    <property type="term" value="F:zinc ion binding"/>
    <property type="evidence" value="ECO:0007669"/>
    <property type="project" value="UniProtKB-KW"/>
</dbReference>
<evidence type="ECO:0000256" key="4">
    <source>
        <dbReference type="PROSITE-ProRule" id="PRU01343"/>
    </source>
</evidence>
<evidence type="ECO:0000313" key="6">
    <source>
        <dbReference type="EMBL" id="TYG83291.1"/>
    </source>
</evidence>
<keyword evidence="1" id="KW-0479">Metal-binding</keyword>
<dbReference type="PROSITE" id="PS51999">
    <property type="entry name" value="ZF_GRF"/>
    <property type="match status" value="1"/>
</dbReference>
<evidence type="ECO:0000256" key="1">
    <source>
        <dbReference type="ARBA" id="ARBA00022723"/>
    </source>
</evidence>
<dbReference type="Proteomes" id="UP000323506">
    <property type="component" value="Chromosome D01"/>
</dbReference>
<evidence type="ECO:0000313" key="7">
    <source>
        <dbReference type="Proteomes" id="UP000323506"/>
    </source>
</evidence>
<evidence type="ECO:0000259" key="5">
    <source>
        <dbReference type="PROSITE" id="PS51999"/>
    </source>
</evidence>
<dbReference type="AlphaFoldDB" id="A0A5D2DQX7"/>
<accession>A0A5D2DQX7</accession>
<dbReference type="Pfam" id="PF06839">
    <property type="entry name" value="Zn_ribbon_GRF"/>
    <property type="match status" value="1"/>
</dbReference>
<feature type="domain" description="GRF-type" evidence="5">
    <location>
        <begin position="8"/>
        <end position="52"/>
    </location>
</feature>
<gene>
    <name evidence="6" type="ORF">ES288_D01G156600v1</name>
</gene>
<evidence type="ECO:0000256" key="3">
    <source>
        <dbReference type="ARBA" id="ARBA00022833"/>
    </source>
</evidence>
<keyword evidence="2 4" id="KW-0863">Zinc-finger</keyword>
<evidence type="ECO:0000256" key="2">
    <source>
        <dbReference type="ARBA" id="ARBA00022771"/>
    </source>
</evidence>
<keyword evidence="3" id="KW-0862">Zinc</keyword>
<keyword evidence="7" id="KW-1185">Reference proteome</keyword>
<organism evidence="6 7">
    <name type="scientific">Gossypium darwinii</name>
    <name type="common">Darwin's cotton</name>
    <name type="synonym">Gossypium barbadense var. darwinii</name>
    <dbReference type="NCBI Taxonomy" id="34276"/>
    <lineage>
        <taxon>Eukaryota</taxon>
        <taxon>Viridiplantae</taxon>
        <taxon>Streptophyta</taxon>
        <taxon>Embryophyta</taxon>
        <taxon>Tracheophyta</taxon>
        <taxon>Spermatophyta</taxon>
        <taxon>Magnoliopsida</taxon>
        <taxon>eudicotyledons</taxon>
        <taxon>Gunneridae</taxon>
        <taxon>Pentapetalae</taxon>
        <taxon>rosids</taxon>
        <taxon>malvids</taxon>
        <taxon>Malvales</taxon>
        <taxon>Malvaceae</taxon>
        <taxon>Malvoideae</taxon>
        <taxon>Gossypium</taxon>
    </lineage>
</organism>
<dbReference type="PANTHER" id="PTHR33248">
    <property type="entry name" value="ZINC ION-BINDING PROTEIN"/>
    <property type="match status" value="1"/>
</dbReference>
<reference evidence="6 7" key="1">
    <citation type="submission" date="2019-06" db="EMBL/GenBank/DDBJ databases">
        <title>WGS assembly of Gossypium darwinii.</title>
        <authorList>
            <person name="Chen Z.J."/>
            <person name="Sreedasyam A."/>
            <person name="Ando A."/>
            <person name="Song Q."/>
            <person name="De L."/>
            <person name="Hulse-Kemp A."/>
            <person name="Ding M."/>
            <person name="Ye W."/>
            <person name="Kirkbride R."/>
            <person name="Jenkins J."/>
            <person name="Plott C."/>
            <person name="Lovell J."/>
            <person name="Lin Y.-M."/>
            <person name="Vaughn R."/>
            <person name="Liu B."/>
            <person name="Li W."/>
            <person name="Simpson S."/>
            <person name="Scheffler B."/>
            <person name="Saski C."/>
            <person name="Grover C."/>
            <person name="Hu G."/>
            <person name="Conover J."/>
            <person name="Carlson J."/>
            <person name="Shu S."/>
            <person name="Boston L."/>
            <person name="Williams M."/>
            <person name="Peterson D."/>
            <person name="Mcgee K."/>
            <person name="Jones D."/>
            <person name="Wendel J."/>
            <person name="Stelly D."/>
            <person name="Grimwood J."/>
            <person name="Schmutz J."/>
        </authorList>
    </citation>
    <scope>NUCLEOTIDE SEQUENCE [LARGE SCALE GENOMIC DNA]</scope>
    <source>
        <strain evidence="6">1808015.09</strain>
    </source>
</reference>
<dbReference type="InterPro" id="IPR010666">
    <property type="entry name" value="Znf_GRF"/>
</dbReference>
<sequence length="85" mass="9939">MPELIPVCYCGNPAKLNTPWPNDNPGRRFLGCKKFASGFQKPCRFFTWSDPPLTPLRTLEDVRRRERKTRFLVLVFVTVLLLFKP</sequence>
<protein>
    <recommendedName>
        <fullName evidence="5">GRF-type domain-containing protein</fullName>
    </recommendedName>
</protein>
<name>A0A5D2DQX7_GOSDA</name>
<dbReference type="EMBL" id="CM017701">
    <property type="protein sequence ID" value="TYG83291.1"/>
    <property type="molecule type" value="Genomic_DNA"/>
</dbReference>
<proteinExistence type="predicted"/>